<proteinExistence type="predicted"/>
<protein>
    <submittedName>
        <fullName evidence="1">Uncharacterized protein</fullName>
    </submittedName>
</protein>
<evidence type="ECO:0000313" key="2">
    <source>
        <dbReference type="Proteomes" id="UP001152798"/>
    </source>
</evidence>
<keyword evidence="2" id="KW-1185">Reference proteome</keyword>
<dbReference type="Proteomes" id="UP001152798">
    <property type="component" value="Chromosome 2"/>
</dbReference>
<dbReference type="AlphaFoldDB" id="A0A9P0EBE4"/>
<accession>A0A9P0EBE4</accession>
<evidence type="ECO:0000313" key="1">
    <source>
        <dbReference type="EMBL" id="CAH1393353.1"/>
    </source>
</evidence>
<organism evidence="1 2">
    <name type="scientific">Nezara viridula</name>
    <name type="common">Southern green stink bug</name>
    <name type="synonym">Cimex viridulus</name>
    <dbReference type="NCBI Taxonomy" id="85310"/>
    <lineage>
        <taxon>Eukaryota</taxon>
        <taxon>Metazoa</taxon>
        <taxon>Ecdysozoa</taxon>
        <taxon>Arthropoda</taxon>
        <taxon>Hexapoda</taxon>
        <taxon>Insecta</taxon>
        <taxon>Pterygota</taxon>
        <taxon>Neoptera</taxon>
        <taxon>Paraneoptera</taxon>
        <taxon>Hemiptera</taxon>
        <taxon>Heteroptera</taxon>
        <taxon>Panheteroptera</taxon>
        <taxon>Pentatomomorpha</taxon>
        <taxon>Pentatomoidea</taxon>
        <taxon>Pentatomidae</taxon>
        <taxon>Pentatominae</taxon>
        <taxon>Nezara</taxon>
    </lineage>
</organism>
<dbReference type="EMBL" id="OV725078">
    <property type="protein sequence ID" value="CAH1393353.1"/>
    <property type="molecule type" value="Genomic_DNA"/>
</dbReference>
<name>A0A9P0EBE4_NEZVI</name>
<gene>
    <name evidence="1" type="ORF">NEZAVI_LOCUS4038</name>
</gene>
<sequence>MIICLSAWRVLSRECSEATKPSKQLGEVTINIPMFMGYLSEDVASQHLSHLSEYKFYLALTPLASEHSDVLIFFRRSGYAHLQAGQLEACQHTTS</sequence>
<reference evidence="1" key="1">
    <citation type="submission" date="2022-01" db="EMBL/GenBank/DDBJ databases">
        <authorList>
            <person name="King R."/>
        </authorList>
    </citation>
    <scope>NUCLEOTIDE SEQUENCE</scope>
</reference>